<gene>
    <name evidence="2" type="ORF">K4A83_08985</name>
</gene>
<dbReference type="EMBL" id="JAIHOM010000035">
    <property type="protein sequence ID" value="MCW6036402.1"/>
    <property type="molecule type" value="Genomic_DNA"/>
</dbReference>
<keyword evidence="1" id="KW-0812">Transmembrane</keyword>
<sequence>MTDFSSPPFVLLFFGLFVGIVCGFAFFQGLKQLLKKWSKTRSTKILDQLRGIPLFLPFLGVVGGVCLFLATSLQVLAISPKTAYIIATPLSIGMGTLVWLQLMRQVNQLERKSKSS</sequence>
<evidence type="ECO:0000313" key="2">
    <source>
        <dbReference type="EMBL" id="MCW6036402.1"/>
    </source>
</evidence>
<proteinExistence type="predicted"/>
<protein>
    <submittedName>
        <fullName evidence="2">Uncharacterized protein</fullName>
    </submittedName>
</protein>
<feature type="transmembrane region" description="Helical" evidence="1">
    <location>
        <begin position="83"/>
        <end position="102"/>
    </location>
</feature>
<name>A0ABT3L5D5_9CYAN</name>
<organism evidence="2 3">
    <name type="scientific">Spirulina subsalsa FACHB-351</name>
    <dbReference type="NCBI Taxonomy" id="234711"/>
    <lineage>
        <taxon>Bacteria</taxon>
        <taxon>Bacillati</taxon>
        <taxon>Cyanobacteriota</taxon>
        <taxon>Cyanophyceae</taxon>
        <taxon>Spirulinales</taxon>
        <taxon>Spirulinaceae</taxon>
        <taxon>Spirulina</taxon>
    </lineage>
</organism>
<keyword evidence="3" id="KW-1185">Reference proteome</keyword>
<feature type="transmembrane region" description="Helical" evidence="1">
    <location>
        <begin position="6"/>
        <end position="30"/>
    </location>
</feature>
<dbReference type="RefSeq" id="WP_265264164.1">
    <property type="nucleotide sequence ID" value="NZ_JAIHOM010000035.1"/>
</dbReference>
<feature type="transmembrane region" description="Helical" evidence="1">
    <location>
        <begin position="51"/>
        <end position="77"/>
    </location>
</feature>
<evidence type="ECO:0000313" key="3">
    <source>
        <dbReference type="Proteomes" id="UP001526426"/>
    </source>
</evidence>
<evidence type="ECO:0000256" key="1">
    <source>
        <dbReference type="SAM" id="Phobius"/>
    </source>
</evidence>
<keyword evidence="1" id="KW-0472">Membrane</keyword>
<accession>A0ABT3L5D5</accession>
<comment type="caution">
    <text evidence="2">The sequence shown here is derived from an EMBL/GenBank/DDBJ whole genome shotgun (WGS) entry which is preliminary data.</text>
</comment>
<keyword evidence="1" id="KW-1133">Transmembrane helix</keyword>
<reference evidence="2 3" key="1">
    <citation type="submission" date="2021-08" db="EMBL/GenBank/DDBJ databases">
        <title>Draft genome sequence of Spirulina subsalsa with high tolerance to salinity and hype-accumulation of phycocyanin.</title>
        <authorList>
            <person name="Pei H."/>
            <person name="Jiang L."/>
        </authorList>
    </citation>
    <scope>NUCLEOTIDE SEQUENCE [LARGE SCALE GENOMIC DNA]</scope>
    <source>
        <strain evidence="2 3">FACHB-351</strain>
    </source>
</reference>
<dbReference type="Proteomes" id="UP001526426">
    <property type="component" value="Unassembled WGS sequence"/>
</dbReference>